<dbReference type="PANTHER" id="PTHR43297:SF7">
    <property type="entry name" value="D,D-DIPEPTIDE TRANSPORT ATP-BINDING PROTEIN DDPD-RELATED"/>
    <property type="match status" value="1"/>
</dbReference>
<dbReference type="InterPro" id="IPR027417">
    <property type="entry name" value="P-loop_NTPase"/>
</dbReference>
<evidence type="ECO:0000313" key="10">
    <source>
        <dbReference type="Proteomes" id="UP001271769"/>
    </source>
</evidence>
<sequence>MPSTPMSAEPGIPGVPLLAVEDLSVRFKLPQGWVTAVDGVGFEIRPGEVVGIVGESGSGKSQILLSVMGLLASNGRASGSVRFRGTELLNRPTAELDGIRGSALSMIFQDPMTSLNPYMRVSEQLTEVLTIHQGLSEVQALKVAVEMLERVRIPDARRRIQLFPHEFSGGMRQRVMIAMALLCKPMLLLADEPTTALDVTVQAQILELMAELGRDLGTAIAIVTHDLGVIARLCDRVLVLYGGRVMEEGAIDDIFHDTRHPYTTGLLAATPRLDAATHGELRTIPGQPRAAMGDITGCPFAPRCGLKQPVCNETPPLKAGAAGHRLACHLREVRA</sequence>
<dbReference type="Gene3D" id="3.40.50.300">
    <property type="entry name" value="P-loop containing nucleotide triphosphate hydrolases"/>
    <property type="match status" value="1"/>
</dbReference>
<dbReference type="SMART" id="SM00382">
    <property type="entry name" value="AAA"/>
    <property type="match status" value="1"/>
</dbReference>
<evidence type="ECO:0000256" key="5">
    <source>
        <dbReference type="ARBA" id="ARBA00022741"/>
    </source>
</evidence>
<evidence type="ECO:0000259" key="8">
    <source>
        <dbReference type="PROSITE" id="PS50893"/>
    </source>
</evidence>
<dbReference type="Proteomes" id="UP001271769">
    <property type="component" value="Unassembled WGS sequence"/>
</dbReference>
<organism evidence="9 10">
    <name type="scientific">Dongia rigui</name>
    <dbReference type="NCBI Taxonomy" id="940149"/>
    <lineage>
        <taxon>Bacteria</taxon>
        <taxon>Pseudomonadati</taxon>
        <taxon>Pseudomonadota</taxon>
        <taxon>Alphaproteobacteria</taxon>
        <taxon>Rhodospirillales</taxon>
        <taxon>Dongiaceae</taxon>
        <taxon>Dongia</taxon>
    </lineage>
</organism>
<comment type="caution">
    <text evidence="9">The sequence shown here is derived from an EMBL/GenBank/DDBJ whole genome shotgun (WGS) entry which is preliminary data.</text>
</comment>
<evidence type="ECO:0000256" key="7">
    <source>
        <dbReference type="ARBA" id="ARBA00023136"/>
    </source>
</evidence>
<dbReference type="PROSITE" id="PS50893">
    <property type="entry name" value="ABC_TRANSPORTER_2"/>
    <property type="match status" value="1"/>
</dbReference>
<dbReference type="SUPFAM" id="SSF52540">
    <property type="entry name" value="P-loop containing nucleoside triphosphate hydrolases"/>
    <property type="match status" value="1"/>
</dbReference>
<evidence type="ECO:0000313" key="9">
    <source>
        <dbReference type="EMBL" id="MDY0871219.1"/>
    </source>
</evidence>
<keyword evidence="6 9" id="KW-0067">ATP-binding</keyword>
<dbReference type="PANTHER" id="PTHR43297">
    <property type="entry name" value="OLIGOPEPTIDE TRANSPORT ATP-BINDING PROTEIN APPD"/>
    <property type="match status" value="1"/>
</dbReference>
<dbReference type="PROSITE" id="PS00211">
    <property type="entry name" value="ABC_TRANSPORTER_1"/>
    <property type="match status" value="1"/>
</dbReference>
<dbReference type="CDD" id="cd03257">
    <property type="entry name" value="ABC_NikE_OppD_transporters"/>
    <property type="match status" value="1"/>
</dbReference>
<keyword evidence="3" id="KW-0813">Transport</keyword>
<feature type="domain" description="ABC transporter" evidence="8">
    <location>
        <begin position="18"/>
        <end position="267"/>
    </location>
</feature>
<dbReference type="InterPro" id="IPR003439">
    <property type="entry name" value="ABC_transporter-like_ATP-bd"/>
</dbReference>
<evidence type="ECO:0000256" key="1">
    <source>
        <dbReference type="ARBA" id="ARBA00004417"/>
    </source>
</evidence>
<protein>
    <submittedName>
        <fullName evidence="9">Oligopeptide/dipeptide ABC transporter ATP-binding protein</fullName>
    </submittedName>
</protein>
<keyword evidence="4" id="KW-1003">Cell membrane</keyword>
<dbReference type="GO" id="GO:0005524">
    <property type="term" value="F:ATP binding"/>
    <property type="evidence" value="ECO:0007669"/>
    <property type="project" value="UniProtKB-KW"/>
</dbReference>
<dbReference type="NCBIfam" id="TIGR01727">
    <property type="entry name" value="oligo_HPY"/>
    <property type="match status" value="1"/>
</dbReference>
<keyword evidence="7" id="KW-0472">Membrane</keyword>
<keyword evidence="5" id="KW-0547">Nucleotide-binding</keyword>
<dbReference type="EMBL" id="JAXCLX010000001">
    <property type="protein sequence ID" value="MDY0871219.1"/>
    <property type="molecule type" value="Genomic_DNA"/>
</dbReference>
<evidence type="ECO:0000256" key="3">
    <source>
        <dbReference type="ARBA" id="ARBA00022448"/>
    </source>
</evidence>
<evidence type="ECO:0000256" key="6">
    <source>
        <dbReference type="ARBA" id="ARBA00022840"/>
    </source>
</evidence>
<proteinExistence type="inferred from homology"/>
<comment type="similarity">
    <text evidence="2">Belongs to the ABC transporter superfamily.</text>
</comment>
<name>A0ABU5DW99_9PROT</name>
<keyword evidence="10" id="KW-1185">Reference proteome</keyword>
<evidence type="ECO:0000256" key="2">
    <source>
        <dbReference type="ARBA" id="ARBA00005417"/>
    </source>
</evidence>
<dbReference type="InterPro" id="IPR050388">
    <property type="entry name" value="ABC_Ni/Peptide_Import"/>
</dbReference>
<dbReference type="InterPro" id="IPR013563">
    <property type="entry name" value="Oligopep_ABC_C"/>
</dbReference>
<dbReference type="InterPro" id="IPR003593">
    <property type="entry name" value="AAA+_ATPase"/>
</dbReference>
<gene>
    <name evidence="9" type="ORF">SMD31_04780</name>
</gene>
<comment type="subcellular location">
    <subcellularLocation>
        <location evidence="1">Cell inner membrane</location>
        <topology evidence="1">Peripheral membrane protein</topology>
    </subcellularLocation>
</comment>
<dbReference type="Pfam" id="PF00005">
    <property type="entry name" value="ABC_tran"/>
    <property type="match status" value="1"/>
</dbReference>
<dbReference type="Pfam" id="PF08352">
    <property type="entry name" value="oligo_HPY"/>
    <property type="match status" value="1"/>
</dbReference>
<dbReference type="InterPro" id="IPR017871">
    <property type="entry name" value="ABC_transporter-like_CS"/>
</dbReference>
<reference evidence="9 10" key="1">
    <citation type="journal article" date="2013" name="Antonie Van Leeuwenhoek">
        <title>Dongia rigui sp. nov., isolated from freshwater of a large wetland in Korea.</title>
        <authorList>
            <person name="Baik K.S."/>
            <person name="Hwang Y.M."/>
            <person name="Choi J.S."/>
            <person name="Kwon J."/>
            <person name="Seong C.N."/>
        </authorList>
    </citation>
    <scope>NUCLEOTIDE SEQUENCE [LARGE SCALE GENOMIC DNA]</scope>
    <source>
        <strain evidence="9 10">04SU4-P</strain>
    </source>
</reference>
<accession>A0ABU5DW99</accession>
<evidence type="ECO:0000256" key="4">
    <source>
        <dbReference type="ARBA" id="ARBA00022475"/>
    </source>
</evidence>
<dbReference type="RefSeq" id="WP_320499589.1">
    <property type="nucleotide sequence ID" value="NZ_JAXCLX010000001.1"/>
</dbReference>